<dbReference type="GO" id="GO:0008270">
    <property type="term" value="F:zinc ion binding"/>
    <property type="evidence" value="ECO:0007669"/>
    <property type="project" value="UniProtKB-KW"/>
</dbReference>
<organism evidence="3 4">
    <name type="scientific">Angomonas deanei</name>
    <dbReference type="NCBI Taxonomy" id="59799"/>
    <lineage>
        <taxon>Eukaryota</taxon>
        <taxon>Discoba</taxon>
        <taxon>Euglenozoa</taxon>
        <taxon>Kinetoplastea</taxon>
        <taxon>Metakinetoplastina</taxon>
        <taxon>Trypanosomatida</taxon>
        <taxon>Trypanosomatidae</taxon>
        <taxon>Strigomonadinae</taxon>
        <taxon>Angomonas</taxon>
    </lineage>
</organism>
<dbReference type="GO" id="GO:0030488">
    <property type="term" value="P:tRNA methylation"/>
    <property type="evidence" value="ECO:0007669"/>
    <property type="project" value="InterPro"/>
</dbReference>
<comment type="function">
    <text evidence="1">tRNA methylase which 2'-O-methylates cytidine(4) in tRNA(Pro) and tRNA(Gly)(GCC), and adenosine(4) in tRNA(His).</text>
</comment>
<dbReference type="Proteomes" id="UP000515908">
    <property type="component" value="Chromosome 15"/>
</dbReference>
<dbReference type="EMBL" id="LR877159">
    <property type="protein sequence ID" value="CAD2219930.1"/>
    <property type="molecule type" value="Genomic_DNA"/>
</dbReference>
<evidence type="ECO:0000256" key="1">
    <source>
        <dbReference type="RuleBase" id="RU367103"/>
    </source>
</evidence>
<protein>
    <recommendedName>
        <fullName evidence="1">tRNA:m(4)X modification enzyme TRM13</fullName>
        <ecNumber evidence="1">2.1.1.225</ecNumber>
    </recommendedName>
</protein>
<comment type="catalytic activity">
    <reaction evidence="1">
        <text>cytidine(4) in tRNA(Pro) + S-adenosyl-L-methionine = 2'-O-methylcytidine(4) in tRNA(Pro) + S-adenosyl-L-homocysteine + H(+)</text>
        <dbReference type="Rhea" id="RHEA:32767"/>
        <dbReference type="Rhea" id="RHEA-COMP:10397"/>
        <dbReference type="Rhea" id="RHEA-COMP:10398"/>
        <dbReference type="ChEBI" id="CHEBI:15378"/>
        <dbReference type="ChEBI" id="CHEBI:57856"/>
        <dbReference type="ChEBI" id="CHEBI:59789"/>
        <dbReference type="ChEBI" id="CHEBI:74495"/>
        <dbReference type="ChEBI" id="CHEBI:82748"/>
        <dbReference type="EC" id="2.1.1.225"/>
    </reaction>
</comment>
<dbReference type="PANTHER" id="PTHR12998:SF1">
    <property type="entry name" value="TRNA:M(4)X MODIFICATION ENZYME TRM13"/>
    <property type="match status" value="1"/>
</dbReference>
<feature type="domain" description="Methyltransferase TRM13" evidence="2">
    <location>
        <begin position="148"/>
        <end position="295"/>
    </location>
</feature>
<keyword evidence="1 3" id="KW-0489">Methyltransferase</keyword>
<evidence type="ECO:0000259" key="2">
    <source>
        <dbReference type="Pfam" id="PF05206"/>
    </source>
</evidence>
<sequence length="300" mass="34284">MNHDGTDQKTQLWHRLIDEYSCCQPDRSHVHELENLPQEIAIGELLMDCVSKVQKTEPSFKLELVVDVGGGNGFMAAVVGEKLKSDSLVIDPFFPGHSIDCCPRLWKDTPEEARVRPSKPRKYTIHRQMALFKDTTWSEDIGTDPSCTAFIAKHLCGSAIDECLRHLEHQKCLPRILVLAPCCFHRCDYDTYISHGFLKDVLGVEDEMSFRSVTRITDWSKSTYQEEHKKKMKNGKHHGKKTMHDLIPCSNGLAYTVEALLNYGRALWLEKHGYVVHRVQYVPSTVTPKNKCIVAVRYSQ</sequence>
<comment type="catalytic activity">
    <reaction evidence="1">
        <text>adenosine(4) in tRNA(His) + S-adenosyl-L-methionine = 2'-O-methyladenosine(4) in tRNA(His) + S-adenosyl-L-homocysteine + H(+)</text>
        <dbReference type="Rhea" id="RHEA:43196"/>
        <dbReference type="Rhea" id="RHEA-COMP:10401"/>
        <dbReference type="Rhea" id="RHEA-COMP:10402"/>
        <dbReference type="ChEBI" id="CHEBI:15378"/>
        <dbReference type="ChEBI" id="CHEBI:57856"/>
        <dbReference type="ChEBI" id="CHEBI:59789"/>
        <dbReference type="ChEBI" id="CHEBI:74411"/>
        <dbReference type="ChEBI" id="CHEBI:74477"/>
        <dbReference type="EC" id="2.1.1.225"/>
    </reaction>
</comment>
<comment type="catalytic activity">
    <reaction evidence="1">
        <text>cytidine(4) in tRNA(Gly)(GCC) + S-adenosyl-L-methionine = 2'-O-methylcytidine(4) in tRNA(Gly)(GCC) + S-adenosyl-L-homocysteine + H(+)</text>
        <dbReference type="Rhea" id="RHEA:43192"/>
        <dbReference type="Rhea" id="RHEA-COMP:10399"/>
        <dbReference type="Rhea" id="RHEA-COMP:10400"/>
        <dbReference type="ChEBI" id="CHEBI:15378"/>
        <dbReference type="ChEBI" id="CHEBI:57856"/>
        <dbReference type="ChEBI" id="CHEBI:59789"/>
        <dbReference type="ChEBI" id="CHEBI:74495"/>
        <dbReference type="ChEBI" id="CHEBI:82748"/>
        <dbReference type="EC" id="2.1.1.225"/>
    </reaction>
</comment>
<keyword evidence="1 3" id="KW-0808">Transferase</keyword>
<gene>
    <name evidence="3" type="ORF">ADEAN_000744400</name>
</gene>
<accession>A0A7G2CJA1</accession>
<keyword evidence="1" id="KW-0862">Zinc</keyword>
<evidence type="ECO:0000313" key="3">
    <source>
        <dbReference type="EMBL" id="CAD2219930.1"/>
    </source>
</evidence>
<evidence type="ECO:0000313" key="4">
    <source>
        <dbReference type="Proteomes" id="UP000515908"/>
    </source>
</evidence>
<proteinExistence type="inferred from homology"/>
<keyword evidence="1" id="KW-0479">Metal-binding</keyword>
<comment type="similarity">
    <text evidence="1">Belongs to the methyltransferase TRM13 family.</text>
</comment>
<dbReference type="Pfam" id="PF05206">
    <property type="entry name" value="TRM13"/>
    <property type="match status" value="1"/>
</dbReference>
<dbReference type="GO" id="GO:0106050">
    <property type="term" value="F:tRNA 2'-O-methyltransferase activity"/>
    <property type="evidence" value="ECO:0007669"/>
    <property type="project" value="UniProtKB-UniRule"/>
</dbReference>
<keyword evidence="1" id="KW-0949">S-adenosyl-L-methionine</keyword>
<keyword evidence="1" id="KW-0863">Zinc-finger</keyword>
<dbReference type="EC" id="2.1.1.225" evidence="1"/>
<keyword evidence="1" id="KW-0819">tRNA processing</keyword>
<dbReference type="PANTHER" id="PTHR12998">
    <property type="entry name" value="TRNA:M(4)X MODIFICATION ENZYME TRM13 HOMOLOG"/>
    <property type="match status" value="1"/>
</dbReference>
<name>A0A7G2CJA1_9TRYP</name>
<dbReference type="AlphaFoldDB" id="A0A7G2CJA1"/>
<reference evidence="3 4" key="1">
    <citation type="submission" date="2020-08" db="EMBL/GenBank/DDBJ databases">
        <authorList>
            <person name="Newling K."/>
            <person name="Davey J."/>
            <person name="Forrester S."/>
        </authorList>
    </citation>
    <scope>NUCLEOTIDE SEQUENCE [LARGE SCALE GENOMIC DNA]</scope>
    <source>
        <strain evidence="4">Crithidia deanei Carvalho (ATCC PRA-265)</strain>
    </source>
</reference>
<dbReference type="InterPro" id="IPR007871">
    <property type="entry name" value="Methyltransferase_TRM13"/>
</dbReference>
<dbReference type="InterPro" id="IPR039044">
    <property type="entry name" value="Trm13"/>
</dbReference>
<keyword evidence="4" id="KW-1185">Reference proteome</keyword>
<dbReference type="VEuPathDB" id="TriTrypDB:ADEAN_000744400"/>